<organism evidence="1 2">
    <name type="scientific">Melastoma candidum</name>
    <dbReference type="NCBI Taxonomy" id="119954"/>
    <lineage>
        <taxon>Eukaryota</taxon>
        <taxon>Viridiplantae</taxon>
        <taxon>Streptophyta</taxon>
        <taxon>Embryophyta</taxon>
        <taxon>Tracheophyta</taxon>
        <taxon>Spermatophyta</taxon>
        <taxon>Magnoliopsida</taxon>
        <taxon>eudicotyledons</taxon>
        <taxon>Gunneridae</taxon>
        <taxon>Pentapetalae</taxon>
        <taxon>rosids</taxon>
        <taxon>malvids</taxon>
        <taxon>Myrtales</taxon>
        <taxon>Melastomataceae</taxon>
        <taxon>Melastomatoideae</taxon>
        <taxon>Melastomateae</taxon>
        <taxon>Melastoma</taxon>
    </lineage>
</organism>
<protein>
    <submittedName>
        <fullName evidence="1">Uncharacterized protein</fullName>
    </submittedName>
</protein>
<comment type="caution">
    <text evidence="1">The sequence shown here is derived from an EMBL/GenBank/DDBJ whole genome shotgun (WGS) entry which is preliminary data.</text>
</comment>
<gene>
    <name evidence="1" type="ORF">MLD38_032269</name>
</gene>
<proteinExistence type="predicted"/>
<dbReference type="EMBL" id="CM042889">
    <property type="protein sequence ID" value="KAI4318587.1"/>
    <property type="molecule type" value="Genomic_DNA"/>
</dbReference>
<reference evidence="2" key="1">
    <citation type="journal article" date="2023" name="Front. Plant Sci.">
        <title>Chromosomal-level genome assembly of Melastoma candidum provides insights into trichome evolution.</title>
        <authorList>
            <person name="Zhong Y."/>
            <person name="Wu W."/>
            <person name="Sun C."/>
            <person name="Zou P."/>
            <person name="Liu Y."/>
            <person name="Dai S."/>
            <person name="Zhou R."/>
        </authorList>
    </citation>
    <scope>NUCLEOTIDE SEQUENCE [LARGE SCALE GENOMIC DNA]</scope>
</reference>
<name>A0ACB9M547_9MYRT</name>
<evidence type="ECO:0000313" key="2">
    <source>
        <dbReference type="Proteomes" id="UP001057402"/>
    </source>
</evidence>
<sequence length="373" mass="39277">MGSPGILRRRRHSLTGLVVVVALVIVASFLIPSATPLGFPCTSPAGTSCHALVGYVLPNDTSLSSVQSLFGVKHLRTLLGANGLPLSTPPNHTLPLNSTVRVPFPCSCSNGTGTSVGIPVYVVRKDDGLYHIAADVFSSLVTYPDIQDFNGIANPDLIYIGQRLRIPLPCSCDEVDGVRVVHYGHRVAEGSTVGEIADEFGVSQDLLMRLNNISTVNDLIADFILDVPLKACTSSISNNSLDASLLVANGTYVFTANNCVKCSCGSADNWTLQCEPSGITLAGSSTCPSLKCSGSNLYIGNSSTIPCQRTSCDYGGYTNQSIIANLTTVSTCPAPTPNHASRISPEAPLIDWNLVVALSVTMLITLPSQLLLP</sequence>
<dbReference type="Proteomes" id="UP001057402">
    <property type="component" value="Chromosome 10"/>
</dbReference>
<evidence type="ECO:0000313" key="1">
    <source>
        <dbReference type="EMBL" id="KAI4318587.1"/>
    </source>
</evidence>
<accession>A0ACB9M547</accession>
<keyword evidence="2" id="KW-1185">Reference proteome</keyword>